<dbReference type="SUPFAM" id="SSF52540">
    <property type="entry name" value="P-loop containing nucleoside triphosphate hydrolases"/>
    <property type="match status" value="2"/>
</dbReference>
<keyword evidence="3" id="KW-0963">Cytoplasm</keyword>
<dbReference type="GO" id="GO:0016887">
    <property type="term" value="F:ATP hydrolysis activity"/>
    <property type="evidence" value="ECO:0007669"/>
    <property type="project" value="EnsemblFungi"/>
</dbReference>
<dbReference type="Pfam" id="PF00005">
    <property type="entry name" value="ABC_tran"/>
    <property type="match status" value="2"/>
</dbReference>
<dbReference type="Proteomes" id="UP000094385">
    <property type="component" value="Unassembled WGS sequence"/>
</dbReference>
<dbReference type="CDD" id="cd03221">
    <property type="entry name" value="ABCF_EF-3"/>
    <property type="match status" value="1"/>
</dbReference>
<dbReference type="Pfam" id="PF00385">
    <property type="entry name" value="Chromo"/>
    <property type="match status" value="1"/>
</dbReference>
<dbReference type="GO" id="GO:0043022">
    <property type="term" value="F:ribosome binding"/>
    <property type="evidence" value="ECO:0007669"/>
    <property type="project" value="EnsemblFungi"/>
</dbReference>
<dbReference type="InterPro" id="IPR011989">
    <property type="entry name" value="ARM-like"/>
</dbReference>
<dbReference type="InterPro" id="IPR023780">
    <property type="entry name" value="Chromo_domain"/>
</dbReference>
<evidence type="ECO:0000256" key="4">
    <source>
        <dbReference type="ARBA" id="ARBA00022737"/>
    </source>
</evidence>
<evidence type="ECO:0000313" key="10">
    <source>
        <dbReference type="Proteomes" id="UP000094385"/>
    </source>
</evidence>
<organism evidence="9 10">
    <name type="scientific">Lipomyces starkeyi NRRL Y-11557</name>
    <dbReference type="NCBI Taxonomy" id="675824"/>
    <lineage>
        <taxon>Eukaryota</taxon>
        <taxon>Fungi</taxon>
        <taxon>Dikarya</taxon>
        <taxon>Ascomycota</taxon>
        <taxon>Saccharomycotina</taxon>
        <taxon>Lipomycetes</taxon>
        <taxon>Lipomycetales</taxon>
        <taxon>Lipomycetaceae</taxon>
        <taxon>Lipomyces</taxon>
    </lineage>
</organism>
<evidence type="ECO:0000256" key="3">
    <source>
        <dbReference type="ARBA" id="ARBA00022490"/>
    </source>
</evidence>
<dbReference type="SUPFAM" id="SSF54160">
    <property type="entry name" value="Chromo domain-like"/>
    <property type="match status" value="1"/>
</dbReference>
<dbReference type="GO" id="GO:0042274">
    <property type="term" value="P:ribosomal small subunit biogenesis"/>
    <property type="evidence" value="ECO:0007669"/>
    <property type="project" value="EnsemblFungi"/>
</dbReference>
<comment type="similarity">
    <text evidence="2">Belongs to the ABC transporter superfamily. ABCF family. EF3 subfamily.</text>
</comment>
<gene>
    <name evidence="9" type="ORF">LIPSTDRAFT_5369</name>
</gene>
<dbReference type="InterPro" id="IPR003593">
    <property type="entry name" value="AAA+_ATPase"/>
</dbReference>
<evidence type="ECO:0000256" key="5">
    <source>
        <dbReference type="ARBA" id="ARBA00022741"/>
    </source>
</evidence>
<dbReference type="InterPro" id="IPR015688">
    <property type="entry name" value="eEF3_ABC2_chromodomain-like"/>
</dbReference>
<dbReference type="PANTHER" id="PTHR19211:SF14">
    <property type="entry name" value="ATP-BINDING CASSETTE SUB-FAMILY F MEMBER 1"/>
    <property type="match status" value="1"/>
</dbReference>
<dbReference type="Gene3D" id="1.25.10.10">
    <property type="entry name" value="Leucine-rich Repeat Variant"/>
    <property type="match status" value="1"/>
</dbReference>
<feature type="domain" description="ABC transporter" evidence="8">
    <location>
        <begin position="459"/>
        <end position="675"/>
    </location>
</feature>
<dbReference type="SUPFAM" id="SSF48371">
    <property type="entry name" value="ARM repeat"/>
    <property type="match status" value="1"/>
</dbReference>
<sequence>MVSRISAGATAFSPRGFSPATSGISTPISSTTSLSSLASAVSSVSIASPVNPATDILTSLSAVTSIGNARTLAGDLASVAYEAGPTSLRTYGILDKIKSLSKSKSSALVREASLLAFTTLIKQFGGQSTAEAYFVPYFTLPYDLLADKEVTVRKAAQTAADLELTIYPVEAHTSALIPLLNEYLNSTAKWQSKIGVMKLFEKFASITPSDALLQQFVNIIPVLTNCMHDMKAELSKAASKTTTVMAKLIDNQDIVSRLPLIIDTMAEPTAVPKTVLTLSHVTFVAEVTEPVLAMLVPILQRALSQGSSSQDLLRQTVIVVENLTRLVHNPREIRAFLPSLLPSVKKVVDTAALPEVRSLASKALSVLENAQKEEGTSRVTPTELVDKLTIGDMDPIAVKYIAGLVSVDVNTQEWERIKDVVVPYYQDSKLAEDAASHLAGIYENLFNPRVVDDSGEEGIEIVNAKFSLAYGGKMLLNKTYLRLYKGHRYGLCGRNGAGKSTLMRAIANGKLEGFPDKSELRTCFVEHKLQGAEGDMDLVSFIAKDPELQHVARGEVAQALEDVGFDETRRAQNVGALSGGWKMKLELARAMLMKADILLLDEPTNHLDVSNVKWLEDYLTSHTDITSLIVSHDSGFLDTVCTDIIHYEDKKLVYYKGNLSEFVKIRPEGRAYYTLTASNLKMRFPPPGILTGVKSNTRAIVRMQNVIYAYPGANKPSLSNVSCALSLSSRVAILGANGAGKSTLIKLLTGELIPQEGRVEKHPNLRIGYIAQHALAHVEMHLEKTPNQYIQWRYANGDDREVLMKQTRILTDEDKVQMSKAIDIGDGKGARNIECIVGRQKLKKSFQYEVKWVAHLPKYNSMISREKLLEWGFQKMIQEFDDHEASREGLGYRQLSPPVIRQHFEDVGLDGEIADHVQMGGLSGGQLVKVVIAGAMWNNPHLLVLDEPTNYLDRESLGGLAVAIRDWSGGVIMISHNEEFVGALCPEQWNVADGRVIQKNSAVVASDRFEDSKSGTPSATPSESGDSRAASRAASPTASVSAVTDDSSPANIKVKTKKKKLTRNQLKEREQRRRLRHLAWLSSPKGTPHPPDTDDEEE</sequence>
<feature type="compositionally biased region" description="Polar residues" evidence="7">
    <location>
        <begin position="1014"/>
        <end position="1024"/>
    </location>
</feature>
<dbReference type="GO" id="GO:0000123">
    <property type="term" value="C:histone acetyltransferase complex"/>
    <property type="evidence" value="ECO:0007669"/>
    <property type="project" value="UniProtKB-ARBA"/>
</dbReference>
<dbReference type="InterPro" id="IPR050611">
    <property type="entry name" value="ABCF"/>
</dbReference>
<accession>A0A1E3Q0Z2</accession>
<dbReference type="InterPro" id="IPR047038">
    <property type="entry name" value="eEF3_chromodomain-like_sf"/>
</dbReference>
<dbReference type="SMART" id="SM00382">
    <property type="entry name" value="AAA"/>
    <property type="match status" value="2"/>
</dbReference>
<dbReference type="InterPro" id="IPR016024">
    <property type="entry name" value="ARM-type_fold"/>
</dbReference>
<dbReference type="Gene3D" id="3.40.50.300">
    <property type="entry name" value="P-loop containing nucleotide triphosphate hydrolases"/>
    <property type="match status" value="2"/>
</dbReference>
<dbReference type="InterPro" id="IPR027417">
    <property type="entry name" value="P-loop_NTPase"/>
</dbReference>
<dbReference type="GO" id="GO:0016973">
    <property type="term" value="P:poly(A)+ mRNA export from nucleus"/>
    <property type="evidence" value="ECO:0007669"/>
    <property type="project" value="EnsemblFungi"/>
</dbReference>
<dbReference type="InterPro" id="IPR017871">
    <property type="entry name" value="ABC_transporter-like_CS"/>
</dbReference>
<dbReference type="GO" id="GO:0006449">
    <property type="term" value="P:regulation of translational termination"/>
    <property type="evidence" value="ECO:0007669"/>
    <property type="project" value="EnsemblFungi"/>
</dbReference>
<dbReference type="FunFam" id="3.40.50.300:FF:000193">
    <property type="entry name" value="Probable Elongation factor 3"/>
    <property type="match status" value="1"/>
</dbReference>
<proteinExistence type="inferred from homology"/>
<keyword evidence="6" id="KW-0067">ATP-binding</keyword>
<evidence type="ECO:0000259" key="8">
    <source>
        <dbReference type="PROSITE" id="PS50893"/>
    </source>
</evidence>
<dbReference type="AlphaFoldDB" id="A0A1E3Q0Z2"/>
<dbReference type="GO" id="GO:0005524">
    <property type="term" value="F:ATP binding"/>
    <property type="evidence" value="ECO:0007669"/>
    <property type="project" value="UniProtKB-KW"/>
</dbReference>
<evidence type="ECO:0000256" key="1">
    <source>
        <dbReference type="ARBA" id="ARBA00004496"/>
    </source>
</evidence>
<dbReference type="InterPro" id="IPR003439">
    <property type="entry name" value="ABC_transporter-like_ATP-bd"/>
</dbReference>
<dbReference type="InterPro" id="IPR016197">
    <property type="entry name" value="Chromo-like_dom_sf"/>
</dbReference>
<dbReference type="GO" id="GO:0005737">
    <property type="term" value="C:cytoplasm"/>
    <property type="evidence" value="ECO:0007669"/>
    <property type="project" value="UniProtKB-SubCell"/>
</dbReference>
<protein>
    <recommendedName>
        <fullName evidence="8">ABC transporter domain-containing protein</fullName>
    </recommendedName>
</protein>
<dbReference type="OrthoDB" id="2110130at2759"/>
<dbReference type="STRING" id="675824.A0A1E3Q0Z2"/>
<name>A0A1E3Q0Z2_LIPST</name>
<evidence type="ECO:0000256" key="6">
    <source>
        <dbReference type="ARBA" id="ARBA00022840"/>
    </source>
</evidence>
<dbReference type="PANTHER" id="PTHR19211">
    <property type="entry name" value="ATP-BINDING TRANSPORT PROTEIN-RELATED"/>
    <property type="match status" value="1"/>
</dbReference>
<keyword evidence="5" id="KW-0547">Nucleotide-binding</keyword>
<evidence type="ECO:0000313" key="9">
    <source>
        <dbReference type="EMBL" id="ODQ71365.1"/>
    </source>
</evidence>
<dbReference type="Gene3D" id="2.40.50.990">
    <property type="match status" value="1"/>
</dbReference>
<feature type="region of interest" description="Disordered" evidence="7">
    <location>
        <begin position="1006"/>
        <end position="1098"/>
    </location>
</feature>
<dbReference type="Pfam" id="PF24987">
    <property type="entry name" value="HEAT_EF3_N"/>
    <property type="match status" value="1"/>
</dbReference>
<dbReference type="PROSITE" id="PS50893">
    <property type="entry name" value="ABC_TRANSPORTER_2"/>
    <property type="match status" value="2"/>
</dbReference>
<keyword evidence="4" id="KW-0677">Repeat</keyword>
<evidence type="ECO:0000256" key="7">
    <source>
        <dbReference type="SAM" id="MobiDB-lite"/>
    </source>
</evidence>
<dbReference type="FunFam" id="2.40.50.990:FF:000002">
    <property type="entry name" value="mRNA export factor elf1"/>
    <property type="match status" value="1"/>
</dbReference>
<dbReference type="CDD" id="cd18626">
    <property type="entry name" value="CD_eEF3"/>
    <property type="match status" value="1"/>
</dbReference>
<feature type="compositionally biased region" description="Low complexity" evidence="7">
    <location>
        <begin position="1027"/>
        <end position="1044"/>
    </location>
</feature>
<dbReference type="EMBL" id="KV454298">
    <property type="protein sequence ID" value="ODQ71365.1"/>
    <property type="molecule type" value="Genomic_DNA"/>
</dbReference>
<dbReference type="Pfam" id="PF24984">
    <property type="entry name" value="HEAT_EF3_GNC1"/>
    <property type="match status" value="1"/>
</dbReference>
<keyword evidence="10" id="KW-1185">Reference proteome</keyword>
<feature type="domain" description="ABC transporter" evidence="8">
    <location>
        <begin position="701"/>
        <end position="1033"/>
    </location>
</feature>
<dbReference type="PROSITE" id="PS00211">
    <property type="entry name" value="ABC_TRANSPORTER_1"/>
    <property type="match status" value="2"/>
</dbReference>
<dbReference type="GO" id="GO:0008079">
    <property type="term" value="F:translation termination factor activity"/>
    <property type="evidence" value="ECO:0007669"/>
    <property type="project" value="EnsemblFungi"/>
</dbReference>
<reference evidence="9 10" key="1">
    <citation type="journal article" date="2016" name="Proc. Natl. Acad. Sci. U.S.A.">
        <title>Comparative genomics of biotechnologically important yeasts.</title>
        <authorList>
            <person name="Riley R."/>
            <person name="Haridas S."/>
            <person name="Wolfe K.H."/>
            <person name="Lopes M.R."/>
            <person name="Hittinger C.T."/>
            <person name="Goeker M."/>
            <person name="Salamov A.A."/>
            <person name="Wisecaver J.H."/>
            <person name="Long T.M."/>
            <person name="Calvey C.H."/>
            <person name="Aerts A.L."/>
            <person name="Barry K.W."/>
            <person name="Choi C."/>
            <person name="Clum A."/>
            <person name="Coughlan A.Y."/>
            <person name="Deshpande S."/>
            <person name="Douglass A.P."/>
            <person name="Hanson S.J."/>
            <person name="Klenk H.-P."/>
            <person name="LaButti K.M."/>
            <person name="Lapidus A."/>
            <person name="Lindquist E.A."/>
            <person name="Lipzen A.M."/>
            <person name="Meier-Kolthoff J.P."/>
            <person name="Ohm R.A."/>
            <person name="Otillar R.P."/>
            <person name="Pangilinan J.L."/>
            <person name="Peng Y."/>
            <person name="Rokas A."/>
            <person name="Rosa C.A."/>
            <person name="Scheuner C."/>
            <person name="Sibirny A.A."/>
            <person name="Slot J.C."/>
            <person name="Stielow J.B."/>
            <person name="Sun H."/>
            <person name="Kurtzman C.P."/>
            <person name="Blackwell M."/>
            <person name="Grigoriev I.V."/>
            <person name="Jeffries T.W."/>
        </authorList>
    </citation>
    <scope>NUCLEOTIDE SEQUENCE [LARGE SCALE GENOMIC DNA]</scope>
    <source>
        <strain evidence="9 10">NRRL Y-11557</strain>
    </source>
</reference>
<comment type="subcellular location">
    <subcellularLocation>
        <location evidence="1">Cytoplasm</location>
    </subcellularLocation>
</comment>
<evidence type="ECO:0000256" key="2">
    <source>
        <dbReference type="ARBA" id="ARBA00011054"/>
    </source>
</evidence>